<evidence type="ECO:0000313" key="3">
    <source>
        <dbReference type="Proteomes" id="UP000249789"/>
    </source>
</evidence>
<feature type="compositionally biased region" description="Low complexity" evidence="1">
    <location>
        <begin position="42"/>
        <end position="52"/>
    </location>
</feature>
<protein>
    <submittedName>
        <fullName evidence="2">Uncharacterized protein</fullName>
    </submittedName>
</protein>
<organism evidence="2 3">
    <name type="scientific">Aspergillus fijiensis CBS 313.89</name>
    <dbReference type="NCBI Taxonomy" id="1448319"/>
    <lineage>
        <taxon>Eukaryota</taxon>
        <taxon>Fungi</taxon>
        <taxon>Dikarya</taxon>
        <taxon>Ascomycota</taxon>
        <taxon>Pezizomycotina</taxon>
        <taxon>Eurotiomycetes</taxon>
        <taxon>Eurotiomycetidae</taxon>
        <taxon>Eurotiales</taxon>
        <taxon>Aspergillaceae</taxon>
        <taxon>Aspergillus</taxon>
    </lineage>
</organism>
<keyword evidence="3" id="KW-1185">Reference proteome</keyword>
<dbReference type="Proteomes" id="UP000249789">
    <property type="component" value="Unassembled WGS sequence"/>
</dbReference>
<dbReference type="AlphaFoldDB" id="A0A8G1W0K4"/>
<reference evidence="2 3" key="1">
    <citation type="submission" date="2018-02" db="EMBL/GenBank/DDBJ databases">
        <title>The genomes of Aspergillus section Nigri reveals drivers in fungal speciation.</title>
        <authorList>
            <consortium name="DOE Joint Genome Institute"/>
            <person name="Vesth T.C."/>
            <person name="Nybo J."/>
            <person name="Theobald S."/>
            <person name="Brandl J."/>
            <person name="Frisvad J.C."/>
            <person name="Nielsen K.F."/>
            <person name="Lyhne E.K."/>
            <person name="Kogle M.E."/>
            <person name="Kuo A."/>
            <person name="Riley R."/>
            <person name="Clum A."/>
            <person name="Nolan M."/>
            <person name="Lipzen A."/>
            <person name="Salamov A."/>
            <person name="Henrissat B."/>
            <person name="Wiebenga A."/>
            <person name="De vries R.P."/>
            <person name="Grigoriev I.V."/>
            <person name="Mortensen U.H."/>
            <person name="Andersen M.R."/>
            <person name="Baker S.E."/>
        </authorList>
    </citation>
    <scope>NUCLEOTIDE SEQUENCE [LARGE SCALE GENOMIC DNA]</scope>
    <source>
        <strain evidence="2 3">CBS 313.89</strain>
    </source>
</reference>
<dbReference type="EMBL" id="KZ824651">
    <property type="protein sequence ID" value="RAK76129.1"/>
    <property type="molecule type" value="Genomic_DNA"/>
</dbReference>
<dbReference type="RefSeq" id="XP_040800139.1">
    <property type="nucleotide sequence ID" value="XM_040939212.1"/>
</dbReference>
<proteinExistence type="predicted"/>
<dbReference type="GeneID" id="63856545"/>
<dbReference type="OrthoDB" id="10618642at2759"/>
<evidence type="ECO:0000256" key="1">
    <source>
        <dbReference type="SAM" id="MobiDB-lite"/>
    </source>
</evidence>
<sequence>MELWHHPHHAKDSLNEAPPISHLPTIQLAFYPDCTAHPLPATTTATFADGSPPASPPPAPVMLPEKDPLSMSPSARAIGPVRRGPIRRDAVGQFVHDVPSPKPEKYCSTMFYTTGKWIRYDTLPRIESRMKPSSRWRIGTFGPLSLWSLNSPFPGPLT</sequence>
<gene>
    <name evidence="2" type="ORF">BO72DRAFT_148165</name>
</gene>
<name>A0A8G1W0K4_9EURO</name>
<dbReference type="VEuPathDB" id="FungiDB:BO72DRAFT_148165"/>
<feature type="region of interest" description="Disordered" evidence="1">
    <location>
        <begin position="42"/>
        <end position="83"/>
    </location>
</feature>
<accession>A0A8G1W0K4</accession>
<evidence type="ECO:0000313" key="2">
    <source>
        <dbReference type="EMBL" id="RAK76129.1"/>
    </source>
</evidence>